<protein>
    <submittedName>
        <fullName evidence="15">Cytochrome P450 family 8 subfamily B member 1</fullName>
    </submittedName>
</protein>
<evidence type="ECO:0000256" key="7">
    <source>
        <dbReference type="ARBA" id="ARBA00022723"/>
    </source>
</evidence>
<keyword evidence="4" id="KW-0444">Lipid biosynthesis</keyword>
<evidence type="ECO:0000256" key="14">
    <source>
        <dbReference type="PIRSR" id="PIRSR000047-2"/>
    </source>
</evidence>
<dbReference type="GO" id="GO:0005506">
    <property type="term" value="F:iron ion binding"/>
    <property type="evidence" value="ECO:0007669"/>
    <property type="project" value="InterPro"/>
</dbReference>
<dbReference type="InterPro" id="IPR002403">
    <property type="entry name" value="Cyt_P450_E_grp-IV"/>
</dbReference>
<evidence type="ECO:0000256" key="3">
    <source>
        <dbReference type="ARBA" id="ARBA00010617"/>
    </source>
</evidence>
<keyword evidence="16" id="KW-1185">Reference proteome</keyword>
<dbReference type="AlphaFoldDB" id="A0A8D0DU21"/>
<feature type="binding site" evidence="14">
    <location>
        <position position="295"/>
    </location>
    <ligand>
        <name>substrate</name>
    </ligand>
</feature>
<evidence type="ECO:0000256" key="5">
    <source>
        <dbReference type="ARBA" id="ARBA00022617"/>
    </source>
</evidence>
<dbReference type="FunFam" id="1.10.630.10:FF:000025">
    <property type="entry name" value="Prostaglandin I2 (prostacyclin) synthase"/>
    <property type="match status" value="1"/>
</dbReference>
<dbReference type="InterPro" id="IPR001128">
    <property type="entry name" value="Cyt_P450"/>
</dbReference>
<comment type="cofactor">
    <cofactor evidence="1 13">
        <name>heme</name>
        <dbReference type="ChEBI" id="CHEBI:30413"/>
    </cofactor>
</comment>
<comment type="similarity">
    <text evidence="3">Belongs to the cytochrome P450 family.</text>
</comment>
<dbReference type="Pfam" id="PF00067">
    <property type="entry name" value="p450"/>
    <property type="match status" value="1"/>
</dbReference>
<dbReference type="Ensembl" id="ENSSMRT00000025406.1">
    <property type="protein sequence ID" value="ENSSMRP00000021692.1"/>
    <property type="gene ID" value="ENSSMRG00000016874.1"/>
</dbReference>
<dbReference type="PRINTS" id="PR00385">
    <property type="entry name" value="P450"/>
</dbReference>
<dbReference type="Proteomes" id="UP000694421">
    <property type="component" value="Unplaced"/>
</dbReference>
<keyword evidence="9" id="KW-1133">Transmembrane helix</keyword>
<evidence type="ECO:0000256" key="12">
    <source>
        <dbReference type="ARBA" id="ARBA00023136"/>
    </source>
</evidence>
<evidence type="ECO:0000313" key="15">
    <source>
        <dbReference type="Ensembl" id="ENSSMRP00000021692.1"/>
    </source>
</evidence>
<evidence type="ECO:0000256" key="8">
    <source>
        <dbReference type="ARBA" id="ARBA00022824"/>
    </source>
</evidence>
<keyword evidence="6" id="KW-0812">Transmembrane</keyword>
<keyword evidence="12" id="KW-0472">Membrane</keyword>
<feature type="binding site" evidence="14">
    <location>
        <position position="394"/>
    </location>
    <ligand>
        <name>substrate</name>
    </ligand>
</feature>
<name>A0A8D0DU21_SALMN</name>
<dbReference type="PANTHER" id="PTHR24306">
    <property type="match status" value="1"/>
</dbReference>
<dbReference type="GO" id="GO:0006629">
    <property type="term" value="P:lipid metabolic process"/>
    <property type="evidence" value="ECO:0007669"/>
    <property type="project" value="UniProtKB-KW"/>
</dbReference>
<evidence type="ECO:0000256" key="6">
    <source>
        <dbReference type="ARBA" id="ARBA00022692"/>
    </source>
</evidence>
<dbReference type="OMA" id="WGFGTTQ"/>
<dbReference type="Gene3D" id="1.10.630.10">
    <property type="entry name" value="Cytochrome P450"/>
    <property type="match status" value="1"/>
</dbReference>
<evidence type="ECO:0000313" key="16">
    <source>
        <dbReference type="Proteomes" id="UP000694421"/>
    </source>
</evidence>
<keyword evidence="8" id="KW-0256">Endoplasmic reticulum</keyword>
<evidence type="ECO:0000256" key="10">
    <source>
        <dbReference type="ARBA" id="ARBA00023004"/>
    </source>
</evidence>
<dbReference type="InterPro" id="IPR024204">
    <property type="entry name" value="Cyt_P450_CYP7A1-type"/>
</dbReference>
<dbReference type="GeneTree" id="ENSGT00940000153709"/>
<evidence type="ECO:0000256" key="13">
    <source>
        <dbReference type="PIRSR" id="PIRSR000047-1"/>
    </source>
</evidence>
<proteinExistence type="inferred from homology"/>
<keyword evidence="11" id="KW-0443">Lipid metabolism</keyword>
<evidence type="ECO:0000256" key="4">
    <source>
        <dbReference type="ARBA" id="ARBA00022516"/>
    </source>
</evidence>
<dbReference type="GO" id="GO:0008397">
    <property type="term" value="F:sterol 12-alpha-hydroxylase activity"/>
    <property type="evidence" value="ECO:0007669"/>
    <property type="project" value="TreeGrafter"/>
</dbReference>
<dbReference type="GO" id="GO:0020037">
    <property type="term" value="F:heme binding"/>
    <property type="evidence" value="ECO:0007669"/>
    <property type="project" value="InterPro"/>
</dbReference>
<keyword evidence="5 13" id="KW-0349">Heme</keyword>
<dbReference type="PIRSF" id="PIRSF000047">
    <property type="entry name" value="Cytochrome_CYPVIIA1"/>
    <property type="match status" value="1"/>
</dbReference>
<dbReference type="PRINTS" id="PR00465">
    <property type="entry name" value="EP450IV"/>
</dbReference>
<evidence type="ECO:0000256" key="9">
    <source>
        <dbReference type="ARBA" id="ARBA00022989"/>
    </source>
</evidence>
<evidence type="ECO:0000256" key="2">
    <source>
        <dbReference type="ARBA" id="ARBA00004389"/>
    </source>
</evidence>
<feature type="binding site" evidence="14">
    <location>
        <position position="109"/>
    </location>
    <ligand>
        <name>substrate</name>
    </ligand>
</feature>
<keyword evidence="10 13" id="KW-0408">Iron</keyword>
<reference evidence="15" key="1">
    <citation type="submission" date="2025-08" db="UniProtKB">
        <authorList>
            <consortium name="Ensembl"/>
        </authorList>
    </citation>
    <scope>IDENTIFICATION</scope>
</reference>
<keyword evidence="7 13" id="KW-0479">Metal-binding</keyword>
<feature type="binding site" description="axial binding residue" evidence="13">
    <location>
        <position position="452"/>
    </location>
    <ligand>
        <name>heme</name>
        <dbReference type="ChEBI" id="CHEBI:30413"/>
    </ligand>
    <ligandPart>
        <name>Fe</name>
        <dbReference type="ChEBI" id="CHEBI:18248"/>
    </ligandPart>
</feature>
<dbReference type="PANTHER" id="PTHR24306:SF0">
    <property type="entry name" value="7-ALPHA-HYDROXYCHOLEST-4-EN-3-ONE 12-ALPHA-HYDROXYLASE"/>
    <property type="match status" value="1"/>
</dbReference>
<sequence>MEVWQTVLCALLACVAGGLYLAGAFRRRKANEPPLDKGLIPWLGHGLHFRNNGISFFQTMQQKHGDIFTALIAGYYFTFLMDPLSFGAVVKEARAKLDFIEFAEELVLKVFGFQPTADTHKIIETSSTKHLKGNGLVVMTQAMLESIHKVMHDHLHSAQESKGWKEEGLFHFSYNSVFRAGYFALYGNESSSAENDQGKATKSDLDSSEAIFKEFRKYDKLFPRLSYSMLSFAEKREVESLKKYFWDILSIENVYRKDNISLWITDQQQQLAESGVPEHMRNRFMFLLLWAAQGNTGPASFWLLAYLMKYPDAMAAVKEEVDRVVRESGQEIKPGGQEPLNVTKEMLSKTPVMDSAVEETLRLAAAPLLIRAVVDDLVLKMHDGREYVLRKGDRLGIFPYLSAHMDPEIHPEPHIFKYDRFLSQNGTKKEFYKNGEKVKYYTMPWGAGTSICPGRFFAVNEIKLFAFVMLTYFDLELVNKDEEIPPINKDRYGFGVMQPMHDIQFRYRLLPTET</sequence>
<dbReference type="InterPro" id="IPR036396">
    <property type="entry name" value="Cyt_P450_sf"/>
</dbReference>
<reference evidence="15" key="2">
    <citation type="submission" date="2025-09" db="UniProtKB">
        <authorList>
            <consortium name="Ensembl"/>
        </authorList>
    </citation>
    <scope>IDENTIFICATION</scope>
</reference>
<dbReference type="GO" id="GO:0005789">
    <property type="term" value="C:endoplasmic reticulum membrane"/>
    <property type="evidence" value="ECO:0007669"/>
    <property type="project" value="UniProtKB-SubCell"/>
</dbReference>
<evidence type="ECO:0000256" key="11">
    <source>
        <dbReference type="ARBA" id="ARBA00023098"/>
    </source>
</evidence>
<accession>A0A8D0DU21</accession>
<evidence type="ECO:0000256" key="1">
    <source>
        <dbReference type="ARBA" id="ARBA00001971"/>
    </source>
</evidence>
<dbReference type="SUPFAM" id="SSF48264">
    <property type="entry name" value="Cytochrome P450"/>
    <property type="match status" value="1"/>
</dbReference>
<comment type="subcellular location">
    <subcellularLocation>
        <location evidence="2">Endoplasmic reticulum membrane</location>
        <topology evidence="2">Single-pass membrane protein</topology>
    </subcellularLocation>
</comment>
<organism evidence="15 16">
    <name type="scientific">Salvator merianae</name>
    <name type="common">Argentine black and white tegu</name>
    <name type="synonym">Tupinambis merianae</name>
    <dbReference type="NCBI Taxonomy" id="96440"/>
    <lineage>
        <taxon>Eukaryota</taxon>
        <taxon>Metazoa</taxon>
        <taxon>Chordata</taxon>
        <taxon>Craniata</taxon>
        <taxon>Vertebrata</taxon>
        <taxon>Euteleostomi</taxon>
        <taxon>Lepidosauria</taxon>
        <taxon>Squamata</taxon>
        <taxon>Bifurcata</taxon>
        <taxon>Unidentata</taxon>
        <taxon>Episquamata</taxon>
        <taxon>Laterata</taxon>
        <taxon>Teiioidea</taxon>
        <taxon>Teiidae</taxon>
        <taxon>Salvator</taxon>
    </lineage>
</organism>